<dbReference type="InterPro" id="IPR036097">
    <property type="entry name" value="HisK_dim/P_sf"/>
</dbReference>
<dbReference type="InterPro" id="IPR003018">
    <property type="entry name" value="GAF"/>
</dbReference>
<comment type="catalytic activity">
    <reaction evidence="1">
        <text>ATP + protein L-histidine = ADP + protein N-phospho-L-histidine.</text>
        <dbReference type="EC" id="2.7.13.3"/>
    </reaction>
</comment>
<accession>A0A7U3YMP0</accession>
<evidence type="ECO:0000256" key="3">
    <source>
        <dbReference type="ARBA" id="ARBA00022801"/>
    </source>
</evidence>
<dbReference type="EC" id="2.7.13.3" evidence="2"/>
<dbReference type="SMART" id="SM00388">
    <property type="entry name" value="HisKA"/>
    <property type="match status" value="1"/>
</dbReference>
<dbReference type="Proteomes" id="UP000006365">
    <property type="component" value="Chromosome"/>
</dbReference>
<dbReference type="InterPro" id="IPR052016">
    <property type="entry name" value="Bact_Sigma-Reg"/>
</dbReference>
<keyword evidence="7" id="KW-1185">Reference proteome</keyword>
<proteinExistence type="predicted"/>
<dbReference type="InterPro" id="IPR013656">
    <property type="entry name" value="PAS_4"/>
</dbReference>
<dbReference type="GO" id="GO:0000155">
    <property type="term" value="F:phosphorelay sensor kinase activity"/>
    <property type="evidence" value="ECO:0007669"/>
    <property type="project" value="InterPro"/>
</dbReference>
<dbReference type="InterPro" id="IPR000014">
    <property type="entry name" value="PAS"/>
</dbReference>
<evidence type="ECO:0000256" key="1">
    <source>
        <dbReference type="ARBA" id="ARBA00000085"/>
    </source>
</evidence>
<name>A0A7U3YMP0_DESPD</name>
<protein>
    <recommendedName>
        <fullName evidence="2">histidine kinase</fullName>
        <ecNumber evidence="2">2.7.13.3</ecNumber>
    </recommendedName>
</protein>
<evidence type="ECO:0000259" key="5">
    <source>
        <dbReference type="PROSITE" id="PS50113"/>
    </source>
</evidence>
<dbReference type="SMART" id="SM00086">
    <property type="entry name" value="PAC"/>
    <property type="match status" value="1"/>
</dbReference>
<evidence type="ECO:0000313" key="7">
    <source>
        <dbReference type="Proteomes" id="UP000006365"/>
    </source>
</evidence>
<dbReference type="SMART" id="SM00065">
    <property type="entry name" value="GAF"/>
    <property type="match status" value="2"/>
</dbReference>
<dbReference type="AlphaFoldDB" id="A0A7U3YMP0"/>
<dbReference type="PROSITE" id="PS50113">
    <property type="entry name" value="PAC"/>
    <property type="match status" value="1"/>
</dbReference>
<reference evidence="6 7" key="1">
    <citation type="journal article" date="2011" name="Stand. Genomic Sci.">
        <title>Complete genome sequence of Desulfobulbus propionicus type strain (1pr3).</title>
        <authorList>
            <person name="Pagani I."/>
            <person name="Lapidus A."/>
            <person name="Nolan M."/>
            <person name="Lucas S."/>
            <person name="Hammon N."/>
            <person name="Deshpande S."/>
            <person name="Cheng J.F."/>
            <person name="Chertkov O."/>
            <person name="Davenport K."/>
            <person name="Tapia R."/>
            <person name="Han C."/>
            <person name="Goodwin L."/>
            <person name="Pitluck S."/>
            <person name="Liolios K."/>
            <person name="Mavromatis K."/>
            <person name="Ivanova N."/>
            <person name="Mikhailova N."/>
            <person name="Pati A."/>
            <person name="Chen A."/>
            <person name="Palaniappan K."/>
            <person name="Land M."/>
            <person name="Hauser L."/>
            <person name="Chang Y.J."/>
            <person name="Jeffries C.D."/>
            <person name="Detter J.C."/>
            <person name="Brambilla E."/>
            <person name="Kannan K.P."/>
            <person name="Djao O.D."/>
            <person name="Rohde M."/>
            <person name="Pukall R."/>
            <person name="Spring S."/>
            <person name="Goker M."/>
            <person name="Sikorski J."/>
            <person name="Woyke T."/>
            <person name="Bristow J."/>
            <person name="Eisen J.A."/>
            <person name="Markowitz V."/>
            <person name="Hugenholtz P."/>
            <person name="Kyrpides N.C."/>
            <person name="Klenk H.P."/>
        </authorList>
    </citation>
    <scope>NUCLEOTIDE SEQUENCE [LARGE SCALE GENOMIC DNA]</scope>
    <source>
        <strain evidence="7">ATCC 33891 / DSM 2032 / 1pr3</strain>
    </source>
</reference>
<organism evidence="6 7">
    <name type="scientific">Desulfobulbus propionicus (strain ATCC 33891 / DSM 2032 / VKM B-1956 / 1pr3)</name>
    <dbReference type="NCBI Taxonomy" id="577650"/>
    <lineage>
        <taxon>Bacteria</taxon>
        <taxon>Pseudomonadati</taxon>
        <taxon>Thermodesulfobacteriota</taxon>
        <taxon>Desulfobulbia</taxon>
        <taxon>Desulfobulbales</taxon>
        <taxon>Desulfobulbaceae</taxon>
        <taxon>Desulfobulbus</taxon>
    </lineage>
</organism>
<dbReference type="GO" id="GO:0016791">
    <property type="term" value="F:phosphatase activity"/>
    <property type="evidence" value="ECO:0007669"/>
    <property type="project" value="TreeGrafter"/>
</dbReference>
<dbReference type="SUPFAM" id="SSF55785">
    <property type="entry name" value="PYP-like sensor domain (PAS domain)"/>
    <property type="match status" value="1"/>
</dbReference>
<dbReference type="Pfam" id="PF00512">
    <property type="entry name" value="HisKA"/>
    <property type="match status" value="1"/>
</dbReference>
<dbReference type="InterPro" id="IPR003661">
    <property type="entry name" value="HisK_dim/P_dom"/>
</dbReference>
<dbReference type="PANTHER" id="PTHR43156:SF2">
    <property type="entry name" value="STAGE II SPORULATION PROTEIN E"/>
    <property type="match status" value="1"/>
</dbReference>
<dbReference type="EMBL" id="CP002364">
    <property type="protein sequence ID" value="ADW18175.1"/>
    <property type="molecule type" value="Genomic_DNA"/>
</dbReference>
<feature type="domain" description="PAS" evidence="4">
    <location>
        <begin position="348"/>
        <end position="392"/>
    </location>
</feature>
<dbReference type="InterPro" id="IPR001610">
    <property type="entry name" value="PAC"/>
</dbReference>
<sequence length="571" mass="63211">MVNNSQSREQQFLGVLQQVTRLTSVVLDHQEVMDTIVRALPALLDIDACTIRLLDTSTRTFVLGAAHGVSLEYLSRDVIDAEETLAMIRSGYPVFSAHVDEDPFLPFREAAHREGIKSVLTLPILFQGDLIGIMRLLTRRARSFSSEEISFAMALAEQVGIAISHGRLFKNMEAQLSFLREIQGISSLVNSTLNLEGILGALAERAAVTMRAKGCTLRLVDPESGVLRLAASHGVSGAYLNRGEIEKERNIQMVLAGEPVAIYDVSHDQRIDYHQQMIEEGIVSLLAVPVKVNGEVIGVMRILTDEPRVFSDAEVRFAATLAEVGGTAIRNARNYQRINRLLEQIKEHEKFLGDIINSLRHQLLVLDRNRRVVLANRVFLDAAGKTEREVVGTHYTALCQAGEGEAACPVDQILQGEEMRPFVQEFRSDDQLRWFERTASPIHDDSGRVAYVIEIIRDITSEHMLEAEKIQSGKLQGIVELAGTVAHEINSPLFAALGTAQLLAEDALPAEAQEELAVIIRNLKQIGDLTQKMTAMTGFTSREYVGKSKILSLIQNDMESAANGTKEVRKE</sequence>
<dbReference type="Gene3D" id="3.30.450.40">
    <property type="match status" value="2"/>
</dbReference>
<dbReference type="CDD" id="cd00082">
    <property type="entry name" value="HisKA"/>
    <property type="match status" value="1"/>
</dbReference>
<dbReference type="SUPFAM" id="SSF47384">
    <property type="entry name" value="Homodimeric domain of signal transducing histidine kinase"/>
    <property type="match status" value="1"/>
</dbReference>
<dbReference type="NCBIfam" id="TIGR00229">
    <property type="entry name" value="sensory_box"/>
    <property type="match status" value="1"/>
</dbReference>
<dbReference type="Gene3D" id="1.10.287.130">
    <property type="match status" value="1"/>
</dbReference>
<evidence type="ECO:0000259" key="4">
    <source>
        <dbReference type="PROSITE" id="PS50112"/>
    </source>
</evidence>
<dbReference type="Pfam" id="PF13185">
    <property type="entry name" value="GAF_2"/>
    <property type="match status" value="2"/>
</dbReference>
<dbReference type="InterPro" id="IPR029016">
    <property type="entry name" value="GAF-like_dom_sf"/>
</dbReference>
<dbReference type="InterPro" id="IPR035965">
    <property type="entry name" value="PAS-like_dom_sf"/>
</dbReference>
<gene>
    <name evidence="6" type="ordered locus">Despr_2027</name>
</gene>
<evidence type="ECO:0000313" key="6">
    <source>
        <dbReference type="EMBL" id="ADW18175.1"/>
    </source>
</evidence>
<evidence type="ECO:0000256" key="2">
    <source>
        <dbReference type="ARBA" id="ARBA00012438"/>
    </source>
</evidence>
<dbReference type="InterPro" id="IPR000700">
    <property type="entry name" value="PAS-assoc_C"/>
</dbReference>
<dbReference type="CDD" id="cd00130">
    <property type="entry name" value="PAS"/>
    <property type="match status" value="1"/>
</dbReference>
<dbReference type="PROSITE" id="PS50112">
    <property type="entry name" value="PAS"/>
    <property type="match status" value="1"/>
</dbReference>
<dbReference type="Pfam" id="PF08448">
    <property type="entry name" value="PAS_4"/>
    <property type="match status" value="1"/>
</dbReference>
<dbReference type="KEGG" id="dpr:Despr_2027"/>
<keyword evidence="3" id="KW-0378">Hydrolase</keyword>
<feature type="domain" description="PAC" evidence="5">
    <location>
        <begin position="415"/>
        <end position="471"/>
    </location>
</feature>
<dbReference type="SUPFAM" id="SSF55781">
    <property type="entry name" value="GAF domain-like"/>
    <property type="match status" value="2"/>
</dbReference>
<dbReference type="PANTHER" id="PTHR43156">
    <property type="entry name" value="STAGE II SPORULATION PROTEIN E-RELATED"/>
    <property type="match status" value="1"/>
</dbReference>
<dbReference type="Gene3D" id="3.30.450.20">
    <property type="entry name" value="PAS domain"/>
    <property type="match status" value="1"/>
</dbReference>